<feature type="transmembrane region" description="Helical" evidence="7">
    <location>
        <begin position="187"/>
        <end position="206"/>
    </location>
</feature>
<comment type="similarity">
    <text evidence="2">Belongs to the major facilitator superfamily. Proton-dependent oligopeptide transporter (POT/PTR) (TC 2.A.17) family.</text>
</comment>
<keyword evidence="4 7" id="KW-1133">Transmembrane helix</keyword>
<gene>
    <name evidence="8" type="ORF">Slati_1396600</name>
</gene>
<evidence type="ECO:0000256" key="4">
    <source>
        <dbReference type="ARBA" id="ARBA00022989"/>
    </source>
</evidence>
<evidence type="ECO:0000256" key="3">
    <source>
        <dbReference type="ARBA" id="ARBA00022692"/>
    </source>
</evidence>
<evidence type="ECO:0000256" key="5">
    <source>
        <dbReference type="ARBA" id="ARBA00023136"/>
    </source>
</evidence>
<proteinExistence type="inferred from homology"/>
<evidence type="ECO:0000256" key="2">
    <source>
        <dbReference type="ARBA" id="ARBA00005982"/>
    </source>
</evidence>
<comment type="similarity">
    <text evidence="6">Belongs to the major facilitator superfamily. Phosphate:H(+) symporter (TC 2.A.1.9) family.</text>
</comment>
<accession>A0AAW2X2Z8</accession>
<dbReference type="SUPFAM" id="SSF103473">
    <property type="entry name" value="MFS general substrate transporter"/>
    <property type="match status" value="1"/>
</dbReference>
<keyword evidence="3 7" id="KW-0812">Transmembrane</keyword>
<dbReference type="GO" id="GO:0006857">
    <property type="term" value="P:oligopeptide transport"/>
    <property type="evidence" value="ECO:0007669"/>
    <property type="project" value="InterPro"/>
</dbReference>
<dbReference type="AlphaFoldDB" id="A0AAW2X2Z8"/>
<comment type="subcellular location">
    <subcellularLocation>
        <location evidence="1">Membrane</location>
        <topology evidence="1">Multi-pass membrane protein</topology>
    </subcellularLocation>
</comment>
<evidence type="ECO:0000313" key="8">
    <source>
        <dbReference type="EMBL" id="KAL0448402.1"/>
    </source>
</evidence>
<dbReference type="InterPro" id="IPR018456">
    <property type="entry name" value="PTR2_symporter_CS"/>
</dbReference>
<evidence type="ECO:0000256" key="7">
    <source>
        <dbReference type="SAM" id="Phobius"/>
    </source>
</evidence>
<dbReference type="GO" id="GO:0022857">
    <property type="term" value="F:transmembrane transporter activity"/>
    <property type="evidence" value="ECO:0007669"/>
    <property type="project" value="InterPro"/>
</dbReference>
<dbReference type="InterPro" id="IPR000109">
    <property type="entry name" value="POT_fam"/>
</dbReference>
<dbReference type="GO" id="GO:0016020">
    <property type="term" value="C:membrane"/>
    <property type="evidence" value="ECO:0007669"/>
    <property type="project" value="UniProtKB-SubCell"/>
</dbReference>
<dbReference type="PROSITE" id="PS01022">
    <property type="entry name" value="PTR2_1"/>
    <property type="match status" value="1"/>
</dbReference>
<protein>
    <submittedName>
        <fullName evidence="8">Protein NRT1/ PTR FAMILY 8.1</fullName>
    </submittedName>
</protein>
<organism evidence="8">
    <name type="scientific">Sesamum latifolium</name>
    <dbReference type="NCBI Taxonomy" id="2727402"/>
    <lineage>
        <taxon>Eukaryota</taxon>
        <taxon>Viridiplantae</taxon>
        <taxon>Streptophyta</taxon>
        <taxon>Embryophyta</taxon>
        <taxon>Tracheophyta</taxon>
        <taxon>Spermatophyta</taxon>
        <taxon>Magnoliopsida</taxon>
        <taxon>eudicotyledons</taxon>
        <taxon>Gunneridae</taxon>
        <taxon>Pentapetalae</taxon>
        <taxon>asterids</taxon>
        <taxon>lamiids</taxon>
        <taxon>Lamiales</taxon>
        <taxon>Pedaliaceae</taxon>
        <taxon>Sesamum</taxon>
    </lineage>
</organism>
<sequence>MRTKSYGSDGDEDMYTKDGTLDCRNNPANRKKTGTWKTCPFILGNQCCERLAYYGMSSNLLLYYTSQLNQHSATASKNLSNWLGTCYILPLVGAFLADAYLGRYWTIAGFSVIYVLGMTLLTLSASVPGLRPTCYKKDECYATDSQTAVCGALGSGGMRPCVSSYGADQFDDADEVEKGHKSSFFNWLYFSTNIGVLIGCSIPVLIQVNIGHTSISVPKPGGNPLTVFARVVASLRKYRIEVPGDESILYEAAIVGSRKLDHTNQFCFLDKATVEKESDHSRGSVNPWRLCTVTQVEELKWIICLLPVLATGIIFNTVFWTNEQPVLTASRVHGRTIRPVQLQNPSSITRHFQPISVISRLRSFYHPNDKKIHRP</sequence>
<reference evidence="8" key="1">
    <citation type="submission" date="2020-06" db="EMBL/GenBank/DDBJ databases">
        <authorList>
            <person name="Li T."/>
            <person name="Hu X."/>
            <person name="Zhang T."/>
            <person name="Song X."/>
            <person name="Zhang H."/>
            <person name="Dai N."/>
            <person name="Sheng W."/>
            <person name="Hou X."/>
            <person name="Wei L."/>
        </authorList>
    </citation>
    <scope>NUCLEOTIDE SEQUENCE</scope>
    <source>
        <strain evidence="8">KEN1</strain>
        <tissue evidence="8">Leaf</tissue>
    </source>
</reference>
<dbReference type="EMBL" id="JACGWN010000005">
    <property type="protein sequence ID" value="KAL0448402.1"/>
    <property type="molecule type" value="Genomic_DNA"/>
</dbReference>
<feature type="transmembrane region" description="Helical" evidence="7">
    <location>
        <begin position="82"/>
        <end position="101"/>
    </location>
</feature>
<evidence type="ECO:0000256" key="6">
    <source>
        <dbReference type="ARBA" id="ARBA00044504"/>
    </source>
</evidence>
<evidence type="ECO:0000256" key="1">
    <source>
        <dbReference type="ARBA" id="ARBA00004141"/>
    </source>
</evidence>
<feature type="transmembrane region" description="Helical" evidence="7">
    <location>
        <begin position="107"/>
        <end position="127"/>
    </location>
</feature>
<comment type="caution">
    <text evidence="8">The sequence shown here is derived from an EMBL/GenBank/DDBJ whole genome shotgun (WGS) entry which is preliminary data.</text>
</comment>
<dbReference type="Pfam" id="PF00854">
    <property type="entry name" value="PTR2"/>
    <property type="match status" value="1"/>
</dbReference>
<dbReference type="InterPro" id="IPR036259">
    <property type="entry name" value="MFS_trans_sf"/>
</dbReference>
<reference evidence="8" key="2">
    <citation type="journal article" date="2024" name="Plant">
        <title>Genomic evolution and insights into agronomic trait innovations of Sesamum species.</title>
        <authorList>
            <person name="Miao H."/>
            <person name="Wang L."/>
            <person name="Qu L."/>
            <person name="Liu H."/>
            <person name="Sun Y."/>
            <person name="Le M."/>
            <person name="Wang Q."/>
            <person name="Wei S."/>
            <person name="Zheng Y."/>
            <person name="Lin W."/>
            <person name="Duan Y."/>
            <person name="Cao H."/>
            <person name="Xiong S."/>
            <person name="Wang X."/>
            <person name="Wei L."/>
            <person name="Li C."/>
            <person name="Ma Q."/>
            <person name="Ju M."/>
            <person name="Zhao R."/>
            <person name="Li G."/>
            <person name="Mu C."/>
            <person name="Tian Q."/>
            <person name="Mei H."/>
            <person name="Zhang T."/>
            <person name="Gao T."/>
            <person name="Zhang H."/>
        </authorList>
    </citation>
    <scope>NUCLEOTIDE SEQUENCE</scope>
    <source>
        <strain evidence="8">KEN1</strain>
    </source>
</reference>
<dbReference type="PANTHER" id="PTHR11654">
    <property type="entry name" value="OLIGOPEPTIDE TRANSPORTER-RELATED"/>
    <property type="match status" value="1"/>
</dbReference>
<keyword evidence="5 7" id="KW-0472">Membrane</keyword>
<dbReference type="Gene3D" id="1.20.1250.20">
    <property type="entry name" value="MFS general substrate transporter like domains"/>
    <property type="match status" value="1"/>
</dbReference>
<name>A0AAW2X2Z8_9LAMI</name>